<reference evidence="5 6" key="1">
    <citation type="submission" date="2024-01" db="EMBL/GenBank/DDBJ databases">
        <title>The genomes of 5 underutilized Papilionoideae crops provide insights into root nodulation and disease resistanc.</title>
        <authorList>
            <person name="Yuan L."/>
        </authorList>
    </citation>
    <scope>NUCLEOTIDE SEQUENCE [LARGE SCALE GENOMIC DNA]</scope>
    <source>
        <strain evidence="5">ZHUSHIDOU_FW_LH</strain>
        <tissue evidence="5">Leaf</tissue>
    </source>
</reference>
<dbReference type="NCBIfam" id="TIGR01614">
    <property type="entry name" value="PME_inhib"/>
    <property type="match status" value="1"/>
</dbReference>
<dbReference type="InterPro" id="IPR035513">
    <property type="entry name" value="Invertase/methylesterase_inhib"/>
</dbReference>
<dbReference type="Gene3D" id="1.20.140.40">
    <property type="entry name" value="Invertase/pectin methylesterase inhibitor family protein"/>
    <property type="match status" value="1"/>
</dbReference>
<proteinExistence type="inferred from homology"/>
<keyword evidence="1" id="KW-0732">Signal</keyword>
<dbReference type="InterPro" id="IPR006501">
    <property type="entry name" value="Pectinesterase_inhib_dom"/>
</dbReference>
<feature type="domain" description="Pectinesterase inhibitor" evidence="4">
    <location>
        <begin position="29"/>
        <end position="178"/>
    </location>
</feature>
<name>A0AAN9E439_CROPI</name>
<dbReference type="EMBL" id="JAYWIO010000008">
    <property type="protein sequence ID" value="KAK7246118.1"/>
    <property type="molecule type" value="Genomic_DNA"/>
</dbReference>
<organism evidence="5 6">
    <name type="scientific">Crotalaria pallida</name>
    <name type="common">Smooth rattlebox</name>
    <name type="synonym">Crotalaria striata</name>
    <dbReference type="NCBI Taxonomy" id="3830"/>
    <lineage>
        <taxon>Eukaryota</taxon>
        <taxon>Viridiplantae</taxon>
        <taxon>Streptophyta</taxon>
        <taxon>Embryophyta</taxon>
        <taxon>Tracheophyta</taxon>
        <taxon>Spermatophyta</taxon>
        <taxon>Magnoliopsida</taxon>
        <taxon>eudicotyledons</taxon>
        <taxon>Gunneridae</taxon>
        <taxon>Pentapetalae</taxon>
        <taxon>rosids</taxon>
        <taxon>fabids</taxon>
        <taxon>Fabales</taxon>
        <taxon>Fabaceae</taxon>
        <taxon>Papilionoideae</taxon>
        <taxon>50 kb inversion clade</taxon>
        <taxon>genistoids sensu lato</taxon>
        <taxon>core genistoids</taxon>
        <taxon>Crotalarieae</taxon>
        <taxon>Crotalaria</taxon>
    </lineage>
</organism>
<keyword evidence="6" id="KW-1185">Reference proteome</keyword>
<evidence type="ECO:0000256" key="2">
    <source>
        <dbReference type="ARBA" id="ARBA00023157"/>
    </source>
</evidence>
<keyword evidence="2" id="KW-1015">Disulfide bond</keyword>
<evidence type="ECO:0000256" key="3">
    <source>
        <dbReference type="ARBA" id="ARBA00038471"/>
    </source>
</evidence>
<evidence type="ECO:0000259" key="4">
    <source>
        <dbReference type="SMART" id="SM00856"/>
    </source>
</evidence>
<dbReference type="AlphaFoldDB" id="A0AAN9E439"/>
<accession>A0AAN9E439</accession>
<sequence length="218" mass="23825">MEFTKNLVLIVSISSLLFLHSATALIIPLLQNRVKKLCNGVTDPALCVKSILPNVRLDRKGNVNSYRAVEVEIIAAKTQAVKTANLINTLLASPASNKQLKESLSICKEQYGMMLDAINEAIPIIKKRDHVEARFKFSAVFSYKGSCEQAFETGPPQPASLIKEQAALKNLAGNVLDILKVIDDKDFAMRLKKGLIPNFSTVSSPPNKCQNVIGSCTL</sequence>
<dbReference type="GO" id="GO:0004857">
    <property type="term" value="F:enzyme inhibitor activity"/>
    <property type="evidence" value="ECO:0007669"/>
    <property type="project" value="InterPro"/>
</dbReference>
<dbReference type="Pfam" id="PF04043">
    <property type="entry name" value="PMEI"/>
    <property type="match status" value="1"/>
</dbReference>
<dbReference type="Proteomes" id="UP001372338">
    <property type="component" value="Unassembled WGS sequence"/>
</dbReference>
<comment type="similarity">
    <text evidence="3">Belongs to the PMEI family.</text>
</comment>
<dbReference type="InterPro" id="IPR052421">
    <property type="entry name" value="PCW_Enzyme_Inhibitor"/>
</dbReference>
<evidence type="ECO:0000313" key="5">
    <source>
        <dbReference type="EMBL" id="KAK7246118.1"/>
    </source>
</evidence>
<evidence type="ECO:0000256" key="1">
    <source>
        <dbReference type="ARBA" id="ARBA00022729"/>
    </source>
</evidence>
<dbReference type="PANTHER" id="PTHR36710">
    <property type="entry name" value="PECTINESTERASE INHIBITOR-LIKE"/>
    <property type="match status" value="1"/>
</dbReference>
<evidence type="ECO:0000313" key="6">
    <source>
        <dbReference type="Proteomes" id="UP001372338"/>
    </source>
</evidence>
<comment type="caution">
    <text evidence="5">The sequence shown here is derived from an EMBL/GenBank/DDBJ whole genome shotgun (WGS) entry which is preliminary data.</text>
</comment>
<dbReference type="CDD" id="cd15800">
    <property type="entry name" value="PMEI-like_2"/>
    <property type="match status" value="1"/>
</dbReference>
<dbReference type="SMART" id="SM00856">
    <property type="entry name" value="PMEI"/>
    <property type="match status" value="1"/>
</dbReference>
<gene>
    <name evidence="5" type="ORF">RIF29_40977</name>
</gene>
<dbReference type="PANTHER" id="PTHR36710:SF18">
    <property type="entry name" value="PECTINESTERASE INHIBITOR 5-RELATED"/>
    <property type="match status" value="1"/>
</dbReference>
<dbReference type="SUPFAM" id="SSF101148">
    <property type="entry name" value="Plant invertase/pectin methylesterase inhibitor"/>
    <property type="match status" value="1"/>
</dbReference>
<protein>
    <recommendedName>
        <fullName evidence="4">Pectinesterase inhibitor domain-containing protein</fullName>
    </recommendedName>
</protein>